<name>A0A480AQL2_9BURK</name>
<proteinExistence type="predicted"/>
<dbReference type="Pfam" id="PF18735">
    <property type="entry name" value="HEPN_RiboL-PSP"/>
    <property type="match status" value="1"/>
</dbReference>
<accession>A0A480AQL2</accession>
<gene>
    <name evidence="2" type="ORF">AQPW35_16580</name>
</gene>
<evidence type="ECO:0000259" key="1">
    <source>
        <dbReference type="Pfam" id="PF18735"/>
    </source>
</evidence>
<dbReference type="InterPro" id="IPR041519">
    <property type="entry name" value="HEPN_RiboL-PSP"/>
</dbReference>
<feature type="domain" description="RiboL-PSP-HEPN" evidence="1">
    <location>
        <begin position="28"/>
        <end position="210"/>
    </location>
</feature>
<sequence>MPHWTDERTTAHHNIADALGVVDNLLSYVKDGQGKPSVKERALFAAAVVFTYGIWENFVEQLAVELVQNVANEVAPDKVPEQIRKSLEKRTAWELTVIPGWRSLWIEIVRTQAIGNDSDKFGMNTAKAGQVKNLLAQTGVDDPYKSIAASIIPSYLGSTKKTVTEAINALVELRGEIVHTGMVPDTLRKGHVLAWRKFVEGAANKMDESCRTQCKKLAG</sequence>
<dbReference type="Proteomes" id="UP000301751">
    <property type="component" value="Unassembled WGS sequence"/>
</dbReference>
<evidence type="ECO:0000313" key="3">
    <source>
        <dbReference type="Proteomes" id="UP000301751"/>
    </source>
</evidence>
<keyword evidence="3" id="KW-1185">Reference proteome</keyword>
<organism evidence="2 3">
    <name type="scientific">Pseudaquabacterium pictum</name>
    <dbReference type="NCBI Taxonomy" id="2315236"/>
    <lineage>
        <taxon>Bacteria</taxon>
        <taxon>Pseudomonadati</taxon>
        <taxon>Pseudomonadota</taxon>
        <taxon>Betaproteobacteria</taxon>
        <taxon>Burkholderiales</taxon>
        <taxon>Sphaerotilaceae</taxon>
        <taxon>Pseudaquabacterium</taxon>
    </lineage>
</organism>
<comment type="caution">
    <text evidence="2">The sequence shown here is derived from an EMBL/GenBank/DDBJ whole genome shotgun (WGS) entry which is preliminary data.</text>
</comment>
<dbReference type="EMBL" id="BJCL01000003">
    <property type="protein sequence ID" value="GCL62577.1"/>
    <property type="molecule type" value="Genomic_DNA"/>
</dbReference>
<evidence type="ECO:0000313" key="2">
    <source>
        <dbReference type="EMBL" id="GCL62577.1"/>
    </source>
</evidence>
<dbReference type="AlphaFoldDB" id="A0A480AQL2"/>
<dbReference type="RefSeq" id="WP_137732328.1">
    <property type="nucleotide sequence ID" value="NZ_BJCL01000003.1"/>
</dbReference>
<dbReference type="OrthoDB" id="4775436at2"/>
<protein>
    <recommendedName>
        <fullName evidence="1">RiboL-PSP-HEPN domain-containing protein</fullName>
    </recommendedName>
</protein>
<reference evidence="3" key="1">
    <citation type="submission" date="2019-03" db="EMBL/GenBank/DDBJ databases">
        <title>Aquabacterium pictum sp.nov., the first bacteriochlorophyll a-containing freshwater bacterium in the genus Aquabacterium of the class Betaproteobacteria.</title>
        <authorList>
            <person name="Hirose S."/>
            <person name="Tank M."/>
            <person name="Hara E."/>
            <person name="Tamaki H."/>
            <person name="Takaichi S."/>
            <person name="Haruta S."/>
            <person name="Hanada S."/>
        </authorList>
    </citation>
    <scope>NUCLEOTIDE SEQUENCE [LARGE SCALE GENOMIC DNA]</scope>
    <source>
        <strain evidence="3">W35</strain>
    </source>
</reference>